<evidence type="ECO:0000313" key="4">
    <source>
        <dbReference type="Proteomes" id="UP000182725"/>
    </source>
</evidence>
<feature type="domain" description="Helix-turn-helix" evidence="2">
    <location>
        <begin position="15"/>
        <end position="68"/>
    </location>
</feature>
<dbReference type="RefSeq" id="WP_074710687.1">
    <property type="nucleotide sequence ID" value="NZ_FNTV01000001.1"/>
</dbReference>
<evidence type="ECO:0000259" key="2">
    <source>
        <dbReference type="Pfam" id="PF12728"/>
    </source>
</evidence>
<accession>A0A1H5GSF7</accession>
<sequence length="71" mass="8050">MTTEKTSPAIVIRAYTLEQVAEMLQEPVSSVRTHCRTQALKGAYKTGRGKTAPWRIPPAAIDHYQRTRPRQ</sequence>
<organism evidence="3 4">
    <name type="scientific">Arthrobacter alpinus</name>
    <dbReference type="NCBI Taxonomy" id="656366"/>
    <lineage>
        <taxon>Bacteria</taxon>
        <taxon>Bacillati</taxon>
        <taxon>Actinomycetota</taxon>
        <taxon>Actinomycetes</taxon>
        <taxon>Micrococcales</taxon>
        <taxon>Micrococcaceae</taxon>
        <taxon>Arthrobacter</taxon>
    </lineage>
</organism>
<gene>
    <name evidence="3" type="ORF">SAMN04489740_0839</name>
</gene>
<dbReference type="Proteomes" id="UP000182725">
    <property type="component" value="Unassembled WGS sequence"/>
</dbReference>
<evidence type="ECO:0000313" key="3">
    <source>
        <dbReference type="EMBL" id="SEE18673.1"/>
    </source>
</evidence>
<name>A0A1H5GSF7_9MICC</name>
<proteinExistence type="predicted"/>
<dbReference type="Pfam" id="PF12728">
    <property type="entry name" value="HTH_17"/>
    <property type="match status" value="1"/>
</dbReference>
<dbReference type="InterPro" id="IPR041657">
    <property type="entry name" value="HTH_17"/>
</dbReference>
<reference evidence="3 4" key="1">
    <citation type="submission" date="2016-10" db="EMBL/GenBank/DDBJ databases">
        <authorList>
            <person name="de Groot N.N."/>
        </authorList>
    </citation>
    <scope>NUCLEOTIDE SEQUENCE [LARGE SCALE GENOMIC DNA]</scope>
    <source>
        <strain evidence="3 4">DSM 22274</strain>
    </source>
</reference>
<protein>
    <submittedName>
        <fullName evidence="3">Helix-turn-helix domain-containing protein</fullName>
    </submittedName>
</protein>
<dbReference type="AlphaFoldDB" id="A0A1H5GSF7"/>
<dbReference type="EMBL" id="FNTV01000001">
    <property type="protein sequence ID" value="SEE18673.1"/>
    <property type="molecule type" value="Genomic_DNA"/>
</dbReference>
<feature type="region of interest" description="Disordered" evidence="1">
    <location>
        <begin position="43"/>
        <end position="71"/>
    </location>
</feature>
<evidence type="ECO:0000256" key="1">
    <source>
        <dbReference type="SAM" id="MobiDB-lite"/>
    </source>
</evidence>